<evidence type="ECO:0000256" key="7">
    <source>
        <dbReference type="ARBA" id="ARBA00022989"/>
    </source>
</evidence>
<evidence type="ECO:0000256" key="10">
    <source>
        <dbReference type="PIRNR" id="PIRNR003097"/>
    </source>
</evidence>
<evidence type="ECO:0000259" key="12">
    <source>
        <dbReference type="Pfam" id="PF02687"/>
    </source>
</evidence>
<feature type="transmembrane region" description="Helical" evidence="11">
    <location>
        <begin position="177"/>
        <end position="205"/>
    </location>
</feature>
<dbReference type="Pfam" id="PF18075">
    <property type="entry name" value="FtsX_ECD"/>
    <property type="match status" value="1"/>
</dbReference>
<evidence type="ECO:0000256" key="11">
    <source>
        <dbReference type="SAM" id="Phobius"/>
    </source>
</evidence>
<dbReference type="EMBL" id="MHMQ01000015">
    <property type="protein sequence ID" value="OGZ30689.1"/>
    <property type="molecule type" value="Genomic_DNA"/>
</dbReference>
<keyword evidence="7 11" id="KW-1133">Transmembrane helix</keyword>
<dbReference type="Gene3D" id="3.30.70.3040">
    <property type="match status" value="1"/>
</dbReference>
<name>A0A1G2EY12_9BACT</name>
<dbReference type="PANTHER" id="PTHR47755">
    <property type="entry name" value="CELL DIVISION PROTEIN FTSX"/>
    <property type="match status" value="1"/>
</dbReference>
<proteinExistence type="inferred from homology"/>
<evidence type="ECO:0000256" key="5">
    <source>
        <dbReference type="ARBA" id="ARBA00022618"/>
    </source>
</evidence>
<organism evidence="14 15">
    <name type="scientific">Candidatus Niyogibacteria bacterium RIFCSPLOWO2_01_FULL_45_48</name>
    <dbReference type="NCBI Taxonomy" id="1801724"/>
    <lineage>
        <taxon>Bacteria</taxon>
        <taxon>Candidatus Niyogiibacteriota</taxon>
    </lineage>
</organism>
<keyword evidence="9 10" id="KW-0131">Cell cycle</keyword>
<dbReference type="AlphaFoldDB" id="A0A1G2EY12"/>
<gene>
    <name evidence="14" type="ORF">A2931_02105</name>
</gene>
<keyword evidence="6 11" id="KW-0812">Transmembrane</keyword>
<feature type="transmembrane region" description="Helical" evidence="11">
    <location>
        <begin position="21"/>
        <end position="42"/>
    </location>
</feature>
<evidence type="ECO:0000313" key="14">
    <source>
        <dbReference type="EMBL" id="OGZ30689.1"/>
    </source>
</evidence>
<keyword evidence="8 10" id="KW-0472">Membrane</keyword>
<dbReference type="InterPro" id="IPR004513">
    <property type="entry name" value="FtsX"/>
</dbReference>
<accession>A0A1G2EY12</accession>
<evidence type="ECO:0000256" key="8">
    <source>
        <dbReference type="ARBA" id="ARBA00023136"/>
    </source>
</evidence>
<dbReference type="PIRSF" id="PIRSF003097">
    <property type="entry name" value="FtsX"/>
    <property type="match status" value="1"/>
</dbReference>
<feature type="transmembrane region" description="Helical" evidence="11">
    <location>
        <begin position="226"/>
        <end position="248"/>
    </location>
</feature>
<evidence type="ECO:0000259" key="13">
    <source>
        <dbReference type="Pfam" id="PF18075"/>
    </source>
</evidence>
<sequence length="302" mass="33497">MNVQLRRAIKEGIINFWRNGLVSVAATLVMVLALFVIGSLLFSNVLLTSALSRIEEEVDISVYFKKEAAEDEILSVKSALSQLPQVKAVTYVSEDEALERFKTRHTANALITQSLDELDDNPLQASLNIRAGDTGQYEVIARFLDSSAYSKLIDKINYFQNQVVIERLSGFLAAARAVGFGATLVFSLIAMLVVFNTIRLAIYTLRDEIAVKRLVGATSRHVRAPFVVEGALYGAISAVVSIIIFYPITMWLGPASVRFFGGPNLFDYYLSNFFEIFLILFVMGVLLGVISSSVATRRYLRV</sequence>
<feature type="transmembrane region" description="Helical" evidence="11">
    <location>
        <begin position="268"/>
        <end position="290"/>
    </location>
</feature>
<evidence type="ECO:0000256" key="1">
    <source>
        <dbReference type="ARBA" id="ARBA00004651"/>
    </source>
</evidence>
<dbReference type="GO" id="GO:0051301">
    <property type="term" value="P:cell division"/>
    <property type="evidence" value="ECO:0007669"/>
    <property type="project" value="UniProtKB-KW"/>
</dbReference>
<dbReference type="Pfam" id="PF02687">
    <property type="entry name" value="FtsX"/>
    <property type="match status" value="1"/>
</dbReference>
<dbReference type="GO" id="GO:0005886">
    <property type="term" value="C:plasma membrane"/>
    <property type="evidence" value="ECO:0007669"/>
    <property type="project" value="UniProtKB-SubCell"/>
</dbReference>
<feature type="domain" description="FtsX extracellular" evidence="13">
    <location>
        <begin position="58"/>
        <end position="144"/>
    </location>
</feature>
<evidence type="ECO:0000256" key="6">
    <source>
        <dbReference type="ARBA" id="ARBA00022692"/>
    </source>
</evidence>
<dbReference type="InterPro" id="IPR003838">
    <property type="entry name" value="ABC3_permease_C"/>
</dbReference>
<evidence type="ECO:0000313" key="15">
    <source>
        <dbReference type="Proteomes" id="UP000177486"/>
    </source>
</evidence>
<dbReference type="PANTHER" id="PTHR47755:SF1">
    <property type="entry name" value="CELL DIVISION PROTEIN FTSX"/>
    <property type="match status" value="1"/>
</dbReference>
<comment type="subcellular location">
    <subcellularLocation>
        <location evidence="1">Cell membrane</location>
        <topology evidence="1">Multi-pass membrane protein</topology>
    </subcellularLocation>
</comment>
<evidence type="ECO:0000256" key="3">
    <source>
        <dbReference type="ARBA" id="ARBA00021907"/>
    </source>
</evidence>
<keyword evidence="4 10" id="KW-1003">Cell membrane</keyword>
<dbReference type="Proteomes" id="UP000177486">
    <property type="component" value="Unassembled WGS sequence"/>
</dbReference>
<keyword evidence="5 10" id="KW-0132">Cell division</keyword>
<dbReference type="InterPro" id="IPR040690">
    <property type="entry name" value="FtsX_ECD"/>
</dbReference>
<evidence type="ECO:0000256" key="4">
    <source>
        <dbReference type="ARBA" id="ARBA00022475"/>
    </source>
</evidence>
<evidence type="ECO:0000256" key="2">
    <source>
        <dbReference type="ARBA" id="ARBA00007379"/>
    </source>
</evidence>
<comment type="similarity">
    <text evidence="2 10">Belongs to the ABC-4 integral membrane protein family. FtsX subfamily.</text>
</comment>
<comment type="caution">
    <text evidence="14">The sequence shown here is derived from an EMBL/GenBank/DDBJ whole genome shotgun (WGS) entry which is preliminary data.</text>
</comment>
<protein>
    <recommendedName>
        <fullName evidence="3 10">Cell division protein FtsX</fullName>
    </recommendedName>
</protein>
<feature type="domain" description="ABC3 transporter permease C-terminal" evidence="12">
    <location>
        <begin position="183"/>
        <end position="301"/>
    </location>
</feature>
<evidence type="ECO:0000256" key="9">
    <source>
        <dbReference type="ARBA" id="ARBA00023306"/>
    </source>
</evidence>
<reference evidence="14 15" key="1">
    <citation type="journal article" date="2016" name="Nat. Commun.">
        <title>Thousands of microbial genomes shed light on interconnected biogeochemical processes in an aquifer system.</title>
        <authorList>
            <person name="Anantharaman K."/>
            <person name="Brown C.T."/>
            <person name="Hug L.A."/>
            <person name="Sharon I."/>
            <person name="Castelle C.J."/>
            <person name="Probst A.J."/>
            <person name="Thomas B.C."/>
            <person name="Singh A."/>
            <person name="Wilkins M.J."/>
            <person name="Karaoz U."/>
            <person name="Brodie E.L."/>
            <person name="Williams K.H."/>
            <person name="Hubbard S.S."/>
            <person name="Banfield J.F."/>
        </authorList>
    </citation>
    <scope>NUCLEOTIDE SEQUENCE [LARGE SCALE GENOMIC DNA]</scope>
</reference>